<sequence>MTMQVWDAVLQRDQTPTDSLLMRKWKRPTFVLDYVANGTGRRSRAIGNKASDVDIFVSGLRDIKMAYLTLLMGGRVVEGGPNEMWCSPLLYELRDDGRWLYVDNLLELMPTGGMDHGFGRMLVEEMLINKRVSGSTGSVLINRAIKKPKNGLHNLPQQSADDWTVGEVREIMGGILKSWRRNQWEPGRPLWLRHEVVERGYGEQVFEGVEYSLPVLFRNEYREAVEYGPDRMRGTYESVVEIARANIPLDQRYQAVELVVEGAGFKGRGWLKGFGWDVESIARILRGWRPGTRVSTTPTTGPDDQA</sequence>
<evidence type="ECO:0008006" key="3">
    <source>
        <dbReference type="Google" id="ProtNLM"/>
    </source>
</evidence>
<reference evidence="1 2" key="1">
    <citation type="submission" date="2024-05" db="EMBL/GenBank/DDBJ databases">
        <authorList>
            <person name="Jiang F."/>
        </authorList>
    </citation>
    <scope>NUCLEOTIDE SEQUENCE [LARGE SCALE GENOMIC DNA]</scope>
    <source>
        <strain evidence="1 2">LZ166</strain>
    </source>
</reference>
<gene>
    <name evidence="1" type="ORF">ABGN05_20320</name>
</gene>
<dbReference type="EMBL" id="JBDPGJ010000004">
    <property type="protein sequence ID" value="MEX0408008.1"/>
    <property type="molecule type" value="Genomic_DNA"/>
</dbReference>
<proteinExistence type="predicted"/>
<protein>
    <recommendedName>
        <fullName evidence="3">Nucleotidyltransferase</fullName>
    </recommendedName>
</protein>
<keyword evidence="2" id="KW-1185">Reference proteome</keyword>
<dbReference type="Proteomes" id="UP001556692">
    <property type="component" value="Unassembled WGS sequence"/>
</dbReference>
<dbReference type="RefSeq" id="WP_367955863.1">
    <property type="nucleotide sequence ID" value="NZ_JBDPGJ010000004.1"/>
</dbReference>
<evidence type="ECO:0000313" key="2">
    <source>
        <dbReference type="Proteomes" id="UP001556692"/>
    </source>
</evidence>
<evidence type="ECO:0000313" key="1">
    <source>
        <dbReference type="EMBL" id="MEX0408008.1"/>
    </source>
</evidence>
<accession>A0ABV3SP72</accession>
<organism evidence="1 2">
    <name type="scientific">Aquibium pacificus</name>
    <dbReference type="NCBI Taxonomy" id="3153579"/>
    <lineage>
        <taxon>Bacteria</taxon>
        <taxon>Pseudomonadati</taxon>
        <taxon>Pseudomonadota</taxon>
        <taxon>Alphaproteobacteria</taxon>
        <taxon>Hyphomicrobiales</taxon>
        <taxon>Phyllobacteriaceae</taxon>
        <taxon>Aquibium</taxon>
    </lineage>
</organism>
<name>A0ABV3SP72_9HYPH</name>
<comment type="caution">
    <text evidence="1">The sequence shown here is derived from an EMBL/GenBank/DDBJ whole genome shotgun (WGS) entry which is preliminary data.</text>
</comment>